<reference evidence="2" key="1">
    <citation type="journal article" date="2022" name="Front. Genet.">
        <title>Chromosome-Scale Assembly of the Dendrobium nobile Genome Provides Insights Into the Molecular Mechanism of the Biosynthesis of the Medicinal Active Ingredient of Dendrobium.</title>
        <authorList>
            <person name="Xu Q."/>
            <person name="Niu S.-C."/>
            <person name="Li K.-L."/>
            <person name="Zheng P.-J."/>
            <person name="Zhang X.-J."/>
            <person name="Jia Y."/>
            <person name="Liu Y."/>
            <person name="Niu Y.-X."/>
            <person name="Yu L.-H."/>
            <person name="Chen D.-F."/>
            <person name="Zhang G.-Q."/>
        </authorList>
    </citation>
    <scope>NUCLEOTIDE SEQUENCE</scope>
    <source>
        <tissue evidence="2">Leaf</tissue>
    </source>
</reference>
<evidence type="ECO:0000313" key="2">
    <source>
        <dbReference type="EMBL" id="KAI0519472.1"/>
    </source>
</evidence>
<protein>
    <submittedName>
        <fullName evidence="2">Uncharacterized protein</fullName>
    </submittedName>
</protein>
<evidence type="ECO:0000313" key="3">
    <source>
        <dbReference type="Proteomes" id="UP000829196"/>
    </source>
</evidence>
<sequence>MESMHSSPNSTTFPPPPIELQTIPSLSDTIPNLPTLPNPIDKSPYYHPDPSFYLRPATLSSAKSSSISPPHPPPPLPS</sequence>
<gene>
    <name evidence="2" type="ORF">KFK09_006920</name>
</gene>
<keyword evidence="3" id="KW-1185">Reference proteome</keyword>
<dbReference type="AlphaFoldDB" id="A0A8T3BQJ7"/>
<name>A0A8T3BQJ7_DENNO</name>
<evidence type="ECO:0000256" key="1">
    <source>
        <dbReference type="SAM" id="MobiDB-lite"/>
    </source>
</evidence>
<feature type="compositionally biased region" description="Pro residues" evidence="1">
    <location>
        <begin position="69"/>
        <end position="78"/>
    </location>
</feature>
<feature type="compositionally biased region" description="Polar residues" evidence="1">
    <location>
        <begin position="22"/>
        <end position="32"/>
    </location>
</feature>
<organism evidence="2 3">
    <name type="scientific">Dendrobium nobile</name>
    <name type="common">Orchid</name>
    <dbReference type="NCBI Taxonomy" id="94219"/>
    <lineage>
        <taxon>Eukaryota</taxon>
        <taxon>Viridiplantae</taxon>
        <taxon>Streptophyta</taxon>
        <taxon>Embryophyta</taxon>
        <taxon>Tracheophyta</taxon>
        <taxon>Spermatophyta</taxon>
        <taxon>Magnoliopsida</taxon>
        <taxon>Liliopsida</taxon>
        <taxon>Asparagales</taxon>
        <taxon>Orchidaceae</taxon>
        <taxon>Epidendroideae</taxon>
        <taxon>Malaxideae</taxon>
        <taxon>Dendrobiinae</taxon>
        <taxon>Dendrobium</taxon>
    </lineage>
</organism>
<feature type="region of interest" description="Disordered" evidence="1">
    <location>
        <begin position="1"/>
        <end position="78"/>
    </location>
</feature>
<feature type="compositionally biased region" description="Low complexity" evidence="1">
    <location>
        <begin position="1"/>
        <end position="12"/>
    </location>
</feature>
<dbReference type="EMBL" id="JAGYWB010000006">
    <property type="protein sequence ID" value="KAI0519472.1"/>
    <property type="molecule type" value="Genomic_DNA"/>
</dbReference>
<accession>A0A8T3BQJ7</accession>
<comment type="caution">
    <text evidence="2">The sequence shown here is derived from an EMBL/GenBank/DDBJ whole genome shotgun (WGS) entry which is preliminary data.</text>
</comment>
<proteinExistence type="predicted"/>
<dbReference type="Proteomes" id="UP000829196">
    <property type="component" value="Unassembled WGS sequence"/>
</dbReference>